<feature type="region of interest" description="Disordered" evidence="1">
    <location>
        <begin position="335"/>
        <end position="407"/>
    </location>
</feature>
<feature type="region of interest" description="Disordered" evidence="1">
    <location>
        <begin position="425"/>
        <end position="672"/>
    </location>
</feature>
<evidence type="ECO:0000313" key="2">
    <source>
        <dbReference type="EMBL" id="KAK3058028.1"/>
    </source>
</evidence>
<reference evidence="2" key="1">
    <citation type="submission" date="2023-04" db="EMBL/GenBank/DDBJ databases">
        <title>Black Yeasts Isolated from many extreme environments.</title>
        <authorList>
            <person name="Coleine C."/>
            <person name="Stajich J.E."/>
            <person name="Selbmann L."/>
        </authorList>
    </citation>
    <scope>NUCLEOTIDE SEQUENCE</scope>
    <source>
        <strain evidence="2">CCFEE 5312</strain>
    </source>
</reference>
<feature type="region of interest" description="Disordered" evidence="1">
    <location>
        <begin position="65"/>
        <end position="118"/>
    </location>
</feature>
<feature type="region of interest" description="Disordered" evidence="1">
    <location>
        <begin position="724"/>
        <end position="747"/>
    </location>
</feature>
<protein>
    <recommendedName>
        <fullName evidence="4">Extensin domain-containing protein</fullName>
    </recommendedName>
</protein>
<dbReference type="InterPro" id="IPR018853">
    <property type="entry name" value="DUF2457"/>
</dbReference>
<evidence type="ECO:0000256" key="1">
    <source>
        <dbReference type="SAM" id="MobiDB-lite"/>
    </source>
</evidence>
<evidence type="ECO:0008006" key="4">
    <source>
        <dbReference type="Google" id="ProtNLM"/>
    </source>
</evidence>
<feature type="compositionally biased region" description="Basic and acidic residues" evidence="1">
    <location>
        <begin position="65"/>
        <end position="77"/>
    </location>
</feature>
<name>A0AAJ0LWP6_9PEZI</name>
<dbReference type="Proteomes" id="UP001271007">
    <property type="component" value="Unassembled WGS sequence"/>
</dbReference>
<dbReference type="AlphaFoldDB" id="A0AAJ0LWP6"/>
<proteinExistence type="predicted"/>
<accession>A0AAJ0LWP6</accession>
<feature type="region of interest" description="Disordered" evidence="1">
    <location>
        <begin position="1"/>
        <end position="37"/>
    </location>
</feature>
<organism evidence="2 3">
    <name type="scientific">Extremus antarcticus</name>
    <dbReference type="NCBI Taxonomy" id="702011"/>
    <lineage>
        <taxon>Eukaryota</taxon>
        <taxon>Fungi</taxon>
        <taxon>Dikarya</taxon>
        <taxon>Ascomycota</taxon>
        <taxon>Pezizomycotina</taxon>
        <taxon>Dothideomycetes</taxon>
        <taxon>Dothideomycetidae</taxon>
        <taxon>Mycosphaerellales</taxon>
        <taxon>Extremaceae</taxon>
        <taxon>Extremus</taxon>
    </lineage>
</organism>
<feature type="compositionally biased region" description="Basic and acidic residues" evidence="1">
    <location>
        <begin position="499"/>
        <end position="510"/>
    </location>
</feature>
<dbReference type="Pfam" id="PF10446">
    <property type="entry name" value="DUF2457"/>
    <property type="match status" value="1"/>
</dbReference>
<feature type="compositionally biased region" description="Acidic residues" evidence="1">
    <location>
        <begin position="335"/>
        <end position="372"/>
    </location>
</feature>
<comment type="caution">
    <text evidence="2">The sequence shown here is derived from an EMBL/GenBank/DDBJ whole genome shotgun (WGS) entry which is preliminary data.</text>
</comment>
<feature type="compositionally biased region" description="Acidic residues" evidence="1">
    <location>
        <begin position="521"/>
        <end position="540"/>
    </location>
</feature>
<sequence>MDANSAVQQAPPAASTGMEHGEEVLAELDEPPDELRWSPTRVKFGYMRTHPSMQRRESLLTRQLHSETEHTDEEHTLPGRAMSTQSTQSTQSATSMTELTSDDGHSVPSPMVSPSLAPTRGHIVVPVHEKVLEQRLKIVGQDDAVAPVPKEASQEQNVEANLGRKRCISFACRGKQETKPAPPPTSQPAEAEVAAPPKRKCMLKFACPTKMIAPKPAEKTQSKRAVSPPLPIRRSASKTKHRGSDSTVTHASPKSVRKEPTAAIVSDQVSLASTRRYSVDSDVDDGNEATRFHEFATSEDEPEAWCQESTCYRTRLTVDDTLKKENIIRKTCEEVEEEVLEEEDENEEEDLREELDAVAEDDEDAIDHDESDEGFHSDDEGGFASSDSEHDDDSDYEWWKPGGRSTAATSVDQLDRLAIVNSQHIEPSSSVNSASSSHLSPRSSRLTLRKTSSKSNHTQAISINRPPSPELPDSTDFVCGTLDEDRPMEQAYINRKKAKDAAKHPARPQDIDPSFPTSGPEMDEEDDDDVDEVPSSDEDDMMHGALEMHDFSPKKFSPPHQRGRTSMNRSPPPPQRHHHSPAPKRVSVARLPPPPKRVSVARSPPPPKRARSPLPRKLFGSSPRRAKSPAPLKRMTSPANSPDDHTAPISTATLGLAGRPQPTHTASLPRNGPITLNRLAHWGDQEEDVIDAGIATEVPKRGAIDIVKGVELKRQRRKEKLRQKMCAKNAQKGEKAHKVKPGKGAERMREVGLQLQQYRGKAEHILSL</sequence>
<feature type="compositionally biased region" description="Low complexity" evidence="1">
    <location>
        <begin position="428"/>
        <end position="446"/>
    </location>
</feature>
<feature type="region of interest" description="Disordered" evidence="1">
    <location>
        <begin position="175"/>
        <end position="195"/>
    </location>
</feature>
<feature type="compositionally biased region" description="Low complexity" evidence="1">
    <location>
        <begin position="81"/>
        <end position="97"/>
    </location>
</feature>
<gene>
    <name evidence="2" type="ORF">LTR09_001105</name>
</gene>
<dbReference type="EMBL" id="JAWDJX010000002">
    <property type="protein sequence ID" value="KAK3058028.1"/>
    <property type="molecule type" value="Genomic_DNA"/>
</dbReference>
<keyword evidence="3" id="KW-1185">Reference proteome</keyword>
<feature type="region of interest" description="Disordered" evidence="1">
    <location>
        <begin position="214"/>
        <end position="263"/>
    </location>
</feature>
<evidence type="ECO:0000313" key="3">
    <source>
        <dbReference type="Proteomes" id="UP001271007"/>
    </source>
</evidence>